<dbReference type="Proteomes" id="UP000094329">
    <property type="component" value="Unassembled WGS sequence"/>
</dbReference>
<keyword evidence="3" id="KW-1185">Reference proteome</keyword>
<dbReference type="RefSeq" id="WP_069314456.1">
    <property type="nucleotide sequence ID" value="NZ_MDTU01000007.1"/>
</dbReference>
<gene>
    <name evidence="2" type="ORF">BGC07_18080</name>
</gene>
<accession>A0ABX2ZWY4</accession>
<feature type="region of interest" description="Disordered" evidence="1">
    <location>
        <begin position="33"/>
        <end position="63"/>
    </location>
</feature>
<name>A0ABX2ZWY4_9GAMM</name>
<proteinExistence type="predicted"/>
<evidence type="ECO:0000313" key="2">
    <source>
        <dbReference type="EMBL" id="ODN41057.1"/>
    </source>
</evidence>
<feature type="compositionally biased region" description="Polar residues" evidence="1">
    <location>
        <begin position="45"/>
        <end position="63"/>
    </location>
</feature>
<evidence type="ECO:0000313" key="3">
    <source>
        <dbReference type="Proteomes" id="UP000094329"/>
    </source>
</evidence>
<reference evidence="2 3" key="1">
    <citation type="submission" date="2016-08" db="EMBL/GenBank/DDBJ databases">
        <title>Draft genome sequence of Candidatus Piscirickettsia litoralis, from seawater.</title>
        <authorList>
            <person name="Wan X."/>
            <person name="Lee A.J."/>
            <person name="Hou S."/>
            <person name="Donachie S.P."/>
        </authorList>
    </citation>
    <scope>NUCLEOTIDE SEQUENCE [LARGE SCALE GENOMIC DNA]</scope>
    <source>
        <strain evidence="2 3">Y2</strain>
    </source>
</reference>
<protein>
    <submittedName>
        <fullName evidence="2">Uncharacterized protein</fullName>
    </submittedName>
</protein>
<sequence length="95" mass="10768">MKKNKEFYLYPGVFDYDWRDTKDKPVPVGAIIRQKTDERLKGNNADPNNPSDTGKGHATTSNFSEGSSLFLACAENQRGKNDYEHRRNPAEPCMS</sequence>
<dbReference type="EMBL" id="MDTU01000007">
    <property type="protein sequence ID" value="ODN41057.1"/>
    <property type="molecule type" value="Genomic_DNA"/>
</dbReference>
<evidence type="ECO:0000256" key="1">
    <source>
        <dbReference type="SAM" id="MobiDB-lite"/>
    </source>
</evidence>
<organism evidence="2 3">
    <name type="scientific">Piscirickettsia litoralis</name>
    <dbReference type="NCBI Taxonomy" id="1891921"/>
    <lineage>
        <taxon>Bacteria</taxon>
        <taxon>Pseudomonadati</taxon>
        <taxon>Pseudomonadota</taxon>
        <taxon>Gammaproteobacteria</taxon>
        <taxon>Thiotrichales</taxon>
        <taxon>Piscirickettsiaceae</taxon>
        <taxon>Piscirickettsia</taxon>
    </lineage>
</organism>
<comment type="caution">
    <text evidence="2">The sequence shown here is derived from an EMBL/GenBank/DDBJ whole genome shotgun (WGS) entry which is preliminary data.</text>
</comment>